<gene>
    <name evidence="2" type="ORF">AT959_01075</name>
</gene>
<comment type="caution">
    <text evidence="2">The sequence shown here is derived from an EMBL/GenBank/DDBJ whole genome shotgun (WGS) entry which is preliminary data.</text>
</comment>
<feature type="domain" description="Methyltransferase" evidence="1">
    <location>
        <begin position="82"/>
        <end position="177"/>
    </location>
</feature>
<dbReference type="CDD" id="cd02440">
    <property type="entry name" value="AdoMet_MTases"/>
    <property type="match status" value="1"/>
</dbReference>
<dbReference type="GO" id="GO:0032259">
    <property type="term" value="P:methylation"/>
    <property type="evidence" value="ECO:0007669"/>
    <property type="project" value="UniProtKB-KW"/>
</dbReference>
<evidence type="ECO:0000313" key="3">
    <source>
        <dbReference type="Proteomes" id="UP000070186"/>
    </source>
</evidence>
<accession>A0A133XN18</accession>
<name>A0A133XN18_9RHOO</name>
<dbReference type="NCBIfam" id="NF038261">
    <property type="entry name" value="rhodoquin_RquA"/>
    <property type="match status" value="1"/>
</dbReference>
<proteinExistence type="predicted"/>
<organism evidence="2 3">
    <name type="scientific">Dechloromonas denitrificans</name>
    <dbReference type="NCBI Taxonomy" id="281362"/>
    <lineage>
        <taxon>Bacteria</taxon>
        <taxon>Pseudomonadati</taxon>
        <taxon>Pseudomonadota</taxon>
        <taxon>Betaproteobacteria</taxon>
        <taxon>Rhodocyclales</taxon>
        <taxon>Azonexaceae</taxon>
        <taxon>Dechloromonas</taxon>
    </lineage>
</organism>
<dbReference type="EMBL" id="LODL01000005">
    <property type="protein sequence ID" value="KXB32324.1"/>
    <property type="molecule type" value="Genomic_DNA"/>
</dbReference>
<dbReference type="AlphaFoldDB" id="A0A133XN18"/>
<evidence type="ECO:0000313" key="2">
    <source>
        <dbReference type="EMBL" id="KXB32324.1"/>
    </source>
</evidence>
<dbReference type="Proteomes" id="UP000070186">
    <property type="component" value="Unassembled WGS sequence"/>
</dbReference>
<reference evidence="2 3" key="1">
    <citation type="submission" date="2015-12" db="EMBL/GenBank/DDBJ databases">
        <title>Nitrous oxide reduction kinetics distinguish bacteria harboring typical versus atypical NosZ.</title>
        <authorList>
            <person name="Yoon S."/>
            <person name="Nissen S."/>
            <person name="Park D."/>
            <person name="Sanford R.A."/>
            <person name="Loeffler F.E."/>
        </authorList>
    </citation>
    <scope>NUCLEOTIDE SEQUENCE [LARGE SCALE GENOMIC DNA]</scope>
    <source>
        <strain evidence="2 3">ATCC BAA-841</strain>
    </source>
</reference>
<dbReference type="GO" id="GO:0008168">
    <property type="term" value="F:methyltransferase activity"/>
    <property type="evidence" value="ECO:0007669"/>
    <property type="project" value="UniProtKB-KW"/>
</dbReference>
<evidence type="ECO:0000259" key="1">
    <source>
        <dbReference type="Pfam" id="PF13649"/>
    </source>
</evidence>
<sequence length="246" mass="27721">MKNNAQGLPSPFVAVANSPAARIDPQIPDYLRKVYWWAYLHPNAVRFFEREWLVNLILWGNFSRLRDGALAELGDPIEHRLLQVACVYGDFSQRIAARLGAAGTLDVVDVAPIQLANLRRKLADDQRIHLHRQDASALHFADASFDASLLFFLLHEQPEAVRRATLAEALRVTRPGGKVVIVDYHKPKRSNPLRYMMKAVLGLLEPFADDLWQQEIASYLPATFSSGSVSKRTCFGDLYQQVVITV</sequence>
<protein>
    <submittedName>
        <fullName evidence="2">Methyltransferase</fullName>
    </submittedName>
</protein>
<dbReference type="InterPro" id="IPR041698">
    <property type="entry name" value="Methyltransf_25"/>
</dbReference>
<dbReference type="STRING" id="281362.AT959_01075"/>
<keyword evidence="3" id="KW-1185">Reference proteome</keyword>
<dbReference type="PANTHER" id="PTHR43591:SF24">
    <property type="entry name" value="2-METHOXY-6-POLYPRENYL-1,4-BENZOQUINOL METHYLASE, MITOCHONDRIAL"/>
    <property type="match status" value="1"/>
</dbReference>
<dbReference type="InterPro" id="IPR029063">
    <property type="entry name" value="SAM-dependent_MTases_sf"/>
</dbReference>
<dbReference type="SUPFAM" id="SSF53335">
    <property type="entry name" value="S-adenosyl-L-methionine-dependent methyltransferases"/>
    <property type="match status" value="1"/>
</dbReference>
<dbReference type="Gene3D" id="3.40.50.150">
    <property type="entry name" value="Vaccinia Virus protein VP39"/>
    <property type="match status" value="1"/>
</dbReference>
<keyword evidence="2" id="KW-0808">Transferase</keyword>
<dbReference type="RefSeq" id="WP_066879660.1">
    <property type="nucleotide sequence ID" value="NZ_LODL01000005.1"/>
</dbReference>
<dbReference type="PANTHER" id="PTHR43591">
    <property type="entry name" value="METHYLTRANSFERASE"/>
    <property type="match status" value="1"/>
</dbReference>
<dbReference type="Pfam" id="PF13649">
    <property type="entry name" value="Methyltransf_25"/>
    <property type="match status" value="1"/>
</dbReference>
<keyword evidence="2" id="KW-0489">Methyltransferase</keyword>